<keyword evidence="2" id="KW-1185">Reference proteome</keyword>
<dbReference type="AlphaFoldDB" id="A0AAV0EIB1"/>
<evidence type="ECO:0000313" key="2">
    <source>
        <dbReference type="Proteomes" id="UP001152523"/>
    </source>
</evidence>
<protein>
    <submittedName>
        <fullName evidence="1">Uncharacterized protein</fullName>
    </submittedName>
</protein>
<proteinExistence type="predicted"/>
<reference evidence="1" key="1">
    <citation type="submission" date="2022-07" db="EMBL/GenBank/DDBJ databases">
        <authorList>
            <person name="Macas J."/>
            <person name="Novak P."/>
            <person name="Neumann P."/>
        </authorList>
    </citation>
    <scope>NUCLEOTIDE SEQUENCE</scope>
</reference>
<comment type="caution">
    <text evidence="1">The sequence shown here is derived from an EMBL/GenBank/DDBJ whole genome shotgun (WGS) entry which is preliminary data.</text>
</comment>
<sequence>MTALMEISHRRTNEVQMNEVYLSCANEGYSTGRRLQQASLAPSPSLLRPREASRIVWSSFPARAVRGFLATGIR</sequence>
<gene>
    <name evidence="1" type="ORF">CEPIT_LOCUS23981</name>
</gene>
<dbReference type="Proteomes" id="UP001152523">
    <property type="component" value="Unassembled WGS sequence"/>
</dbReference>
<evidence type="ECO:0000313" key="1">
    <source>
        <dbReference type="EMBL" id="CAH9121799.1"/>
    </source>
</evidence>
<name>A0AAV0EIB1_9ASTE</name>
<accession>A0AAV0EIB1</accession>
<organism evidence="1 2">
    <name type="scientific">Cuscuta epithymum</name>
    <dbReference type="NCBI Taxonomy" id="186058"/>
    <lineage>
        <taxon>Eukaryota</taxon>
        <taxon>Viridiplantae</taxon>
        <taxon>Streptophyta</taxon>
        <taxon>Embryophyta</taxon>
        <taxon>Tracheophyta</taxon>
        <taxon>Spermatophyta</taxon>
        <taxon>Magnoliopsida</taxon>
        <taxon>eudicotyledons</taxon>
        <taxon>Gunneridae</taxon>
        <taxon>Pentapetalae</taxon>
        <taxon>asterids</taxon>
        <taxon>lamiids</taxon>
        <taxon>Solanales</taxon>
        <taxon>Convolvulaceae</taxon>
        <taxon>Cuscuteae</taxon>
        <taxon>Cuscuta</taxon>
        <taxon>Cuscuta subgen. Cuscuta</taxon>
    </lineage>
</organism>
<dbReference type="EMBL" id="CAMAPF010000921">
    <property type="protein sequence ID" value="CAH9121799.1"/>
    <property type="molecule type" value="Genomic_DNA"/>
</dbReference>